<evidence type="ECO:0000256" key="3">
    <source>
        <dbReference type="ARBA" id="ARBA00023098"/>
    </source>
</evidence>
<dbReference type="Pfam" id="PF01734">
    <property type="entry name" value="Patatin"/>
    <property type="match status" value="1"/>
</dbReference>
<dbReference type="InterPro" id="IPR016035">
    <property type="entry name" value="Acyl_Trfase/lysoPLipase"/>
</dbReference>
<feature type="short sequence motif" description="DGA/G" evidence="4">
    <location>
        <begin position="140"/>
        <end position="142"/>
    </location>
</feature>
<evidence type="ECO:0000313" key="7">
    <source>
        <dbReference type="Proteomes" id="UP000032336"/>
    </source>
</evidence>
<feature type="domain" description="PNPLA" evidence="5">
    <location>
        <begin position="1"/>
        <end position="153"/>
    </location>
</feature>
<dbReference type="AlphaFoldDB" id="A0A0D8FQ70"/>
<evidence type="ECO:0000256" key="4">
    <source>
        <dbReference type="PROSITE-ProRule" id="PRU01161"/>
    </source>
</evidence>
<dbReference type="GO" id="GO:0016787">
    <property type="term" value="F:hydrolase activity"/>
    <property type="evidence" value="ECO:0007669"/>
    <property type="project" value="UniProtKB-UniRule"/>
</dbReference>
<evidence type="ECO:0000313" key="6">
    <source>
        <dbReference type="EMBL" id="KJE75423.1"/>
    </source>
</evidence>
<dbReference type="GO" id="GO:0016042">
    <property type="term" value="P:lipid catabolic process"/>
    <property type="evidence" value="ECO:0007669"/>
    <property type="project" value="UniProtKB-UniRule"/>
</dbReference>
<gene>
    <name evidence="6" type="ORF">FEAC_28330</name>
</gene>
<reference evidence="6 7" key="1">
    <citation type="submission" date="2015-01" db="EMBL/GenBank/DDBJ databases">
        <title>Draft genome of the acidophilic iron oxidizer Ferrimicrobium acidiphilum strain T23.</title>
        <authorList>
            <person name="Poehlein A."/>
            <person name="Eisen S."/>
            <person name="Schloemann M."/>
            <person name="Johnson B.D."/>
            <person name="Daniel R."/>
            <person name="Muehling M."/>
        </authorList>
    </citation>
    <scope>NUCLEOTIDE SEQUENCE [LARGE SCALE GENOMIC DNA]</scope>
    <source>
        <strain evidence="6 7">T23</strain>
    </source>
</reference>
<dbReference type="PANTHER" id="PTHR14226:SF29">
    <property type="entry name" value="NEUROPATHY TARGET ESTERASE SWS"/>
    <property type="match status" value="1"/>
</dbReference>
<dbReference type="PANTHER" id="PTHR14226">
    <property type="entry name" value="NEUROPATHY TARGET ESTERASE/SWISS CHEESE D.MELANOGASTER"/>
    <property type="match status" value="1"/>
</dbReference>
<proteinExistence type="predicted"/>
<evidence type="ECO:0000256" key="2">
    <source>
        <dbReference type="ARBA" id="ARBA00022963"/>
    </source>
</evidence>
<keyword evidence="2 4" id="KW-0442">Lipid degradation</keyword>
<protein>
    <recommendedName>
        <fullName evidence="5">PNPLA domain-containing protein</fullName>
    </recommendedName>
</protein>
<dbReference type="Proteomes" id="UP000032336">
    <property type="component" value="Unassembled WGS sequence"/>
</dbReference>
<dbReference type="PROSITE" id="PS51635">
    <property type="entry name" value="PNPLA"/>
    <property type="match status" value="1"/>
</dbReference>
<dbReference type="STRING" id="1121877.FEAC_28330"/>
<comment type="caution">
    <text evidence="4">Lacks conserved residue(s) required for the propagation of feature annotation.</text>
</comment>
<name>A0A0D8FQ70_9ACTN</name>
<dbReference type="eggNOG" id="COG1752">
    <property type="taxonomic scope" value="Bacteria"/>
</dbReference>
<keyword evidence="1 4" id="KW-0378">Hydrolase</keyword>
<accession>A0A0D8FQ70</accession>
<dbReference type="InterPro" id="IPR050301">
    <property type="entry name" value="NTE"/>
</dbReference>
<feature type="active site" description="Proton acceptor" evidence="4">
    <location>
        <position position="140"/>
    </location>
</feature>
<organism evidence="6 7">
    <name type="scientific">Ferrimicrobium acidiphilum DSM 19497</name>
    <dbReference type="NCBI Taxonomy" id="1121877"/>
    <lineage>
        <taxon>Bacteria</taxon>
        <taxon>Bacillati</taxon>
        <taxon>Actinomycetota</taxon>
        <taxon>Acidimicrobiia</taxon>
        <taxon>Acidimicrobiales</taxon>
        <taxon>Acidimicrobiaceae</taxon>
        <taxon>Ferrimicrobium</taxon>
    </lineage>
</organism>
<keyword evidence="3 4" id="KW-0443">Lipid metabolism</keyword>
<sequence>MLRELLQLGMVPDLLLGVSVGALNAAVFGEQPNLDGVRKLSELWLEAPLQSLFPRRRTLRYLSDRESVHPSFPLRKLITDNLSMQDLADTKVPLHVLLADTHTGEESWFDEGPIVDILYGSAAIPGVLPPLRLRGRRFIDGGMINPNPVQHAVELGASRIVLLLCGSLTPSFHSKSRPLATLLMGYTLTQLSLTKMELANLPESVSIVVLECGAADSIDALDFRHSNLLVTAGQRSVDRSKEQLNQLL</sequence>
<evidence type="ECO:0000256" key="1">
    <source>
        <dbReference type="ARBA" id="ARBA00022801"/>
    </source>
</evidence>
<dbReference type="EMBL" id="JXUW01000042">
    <property type="protein sequence ID" value="KJE75423.1"/>
    <property type="molecule type" value="Genomic_DNA"/>
</dbReference>
<evidence type="ECO:0000259" key="5">
    <source>
        <dbReference type="PROSITE" id="PS51635"/>
    </source>
</evidence>
<keyword evidence="7" id="KW-1185">Reference proteome</keyword>
<dbReference type="InterPro" id="IPR002641">
    <property type="entry name" value="PNPLA_dom"/>
</dbReference>
<feature type="short sequence motif" description="GXSXG" evidence="4">
    <location>
        <begin position="17"/>
        <end position="21"/>
    </location>
</feature>
<comment type="caution">
    <text evidence="6">The sequence shown here is derived from an EMBL/GenBank/DDBJ whole genome shotgun (WGS) entry which is preliminary data.</text>
</comment>
<dbReference type="Gene3D" id="3.40.1090.10">
    <property type="entry name" value="Cytosolic phospholipase A2 catalytic domain"/>
    <property type="match status" value="1"/>
</dbReference>
<feature type="active site" description="Nucleophile" evidence="4">
    <location>
        <position position="19"/>
    </location>
</feature>
<dbReference type="SUPFAM" id="SSF52151">
    <property type="entry name" value="FabD/lysophospholipase-like"/>
    <property type="match status" value="1"/>
</dbReference>